<name>A0AAV4B228_9GAST</name>
<sequence>MTAEIVGPRGDEKNGCRQEWLGYLNTLNKKSLFTSYRRNRFNNVFFNATALLYHLDDLKTFLKDYVSHSNNKLESILLDLEDNILMFVAALSFFNEMLTEAYWDLMQSNRPYGQFLGYVSLMEKALKSWLADDFEPLNSSPVFEDFAPSTPLFRDISEMPVTMDFK</sequence>
<accession>A0AAV4B228</accession>
<keyword evidence="3" id="KW-1185">Reference proteome</keyword>
<gene>
    <name evidence="2" type="ORF">PoB_003966200</name>
</gene>
<dbReference type="PANTHER" id="PTHR11046">
    <property type="entry name" value="OLIGORIBONUCLEASE, MITOCHONDRIAL"/>
    <property type="match status" value="1"/>
</dbReference>
<dbReference type="EMBL" id="BLXT01004479">
    <property type="protein sequence ID" value="GFO13157.1"/>
    <property type="molecule type" value="Genomic_DNA"/>
</dbReference>
<dbReference type="GO" id="GO:0000175">
    <property type="term" value="F:3'-5'-RNA exonuclease activity"/>
    <property type="evidence" value="ECO:0007669"/>
    <property type="project" value="InterPro"/>
</dbReference>
<comment type="caution">
    <text evidence="2">The sequence shown here is derived from an EMBL/GenBank/DDBJ whole genome shotgun (WGS) entry which is preliminary data.</text>
</comment>
<organism evidence="2 3">
    <name type="scientific">Plakobranchus ocellatus</name>
    <dbReference type="NCBI Taxonomy" id="259542"/>
    <lineage>
        <taxon>Eukaryota</taxon>
        <taxon>Metazoa</taxon>
        <taxon>Spiralia</taxon>
        <taxon>Lophotrochozoa</taxon>
        <taxon>Mollusca</taxon>
        <taxon>Gastropoda</taxon>
        <taxon>Heterobranchia</taxon>
        <taxon>Euthyneura</taxon>
        <taxon>Panpulmonata</taxon>
        <taxon>Sacoglossa</taxon>
        <taxon>Placobranchoidea</taxon>
        <taxon>Plakobranchidae</taxon>
        <taxon>Plakobranchus</taxon>
    </lineage>
</organism>
<dbReference type="InterPro" id="IPR022894">
    <property type="entry name" value="Oligoribonuclease"/>
</dbReference>
<evidence type="ECO:0000256" key="1">
    <source>
        <dbReference type="ARBA" id="ARBA00022722"/>
    </source>
</evidence>
<dbReference type="PANTHER" id="PTHR11046:SF25">
    <property type="match status" value="1"/>
</dbReference>
<dbReference type="Proteomes" id="UP000735302">
    <property type="component" value="Unassembled WGS sequence"/>
</dbReference>
<proteinExistence type="predicted"/>
<evidence type="ECO:0000313" key="2">
    <source>
        <dbReference type="EMBL" id="GFO13157.1"/>
    </source>
</evidence>
<reference evidence="2 3" key="1">
    <citation type="journal article" date="2021" name="Elife">
        <title>Chloroplast acquisition without the gene transfer in kleptoplastic sea slugs, Plakobranchus ocellatus.</title>
        <authorList>
            <person name="Maeda T."/>
            <person name="Takahashi S."/>
            <person name="Yoshida T."/>
            <person name="Shimamura S."/>
            <person name="Takaki Y."/>
            <person name="Nagai Y."/>
            <person name="Toyoda A."/>
            <person name="Suzuki Y."/>
            <person name="Arimoto A."/>
            <person name="Ishii H."/>
            <person name="Satoh N."/>
            <person name="Nishiyama T."/>
            <person name="Hasebe M."/>
            <person name="Maruyama T."/>
            <person name="Minagawa J."/>
            <person name="Obokata J."/>
            <person name="Shigenobu S."/>
        </authorList>
    </citation>
    <scope>NUCLEOTIDE SEQUENCE [LARGE SCALE GENOMIC DNA]</scope>
</reference>
<keyword evidence="1" id="KW-0540">Nuclease</keyword>
<protein>
    <submittedName>
        <fullName evidence="2">Craniofacial development protein 2-like</fullName>
    </submittedName>
</protein>
<evidence type="ECO:0000313" key="3">
    <source>
        <dbReference type="Proteomes" id="UP000735302"/>
    </source>
</evidence>
<dbReference type="AlphaFoldDB" id="A0AAV4B228"/>
<keyword evidence="1" id="KW-0378">Hydrolase</keyword>